<evidence type="ECO:0000313" key="3">
    <source>
        <dbReference type="Proteomes" id="UP001557470"/>
    </source>
</evidence>
<name>A0ABD0XPS9_UMBPY</name>
<evidence type="ECO:0000313" key="2">
    <source>
        <dbReference type="EMBL" id="KAL1005030.1"/>
    </source>
</evidence>
<proteinExistence type="predicted"/>
<reference evidence="2 3" key="1">
    <citation type="submission" date="2024-06" db="EMBL/GenBank/DDBJ databases">
        <authorList>
            <person name="Pan Q."/>
            <person name="Wen M."/>
            <person name="Jouanno E."/>
            <person name="Zahm M."/>
            <person name="Klopp C."/>
            <person name="Cabau C."/>
            <person name="Louis A."/>
            <person name="Berthelot C."/>
            <person name="Parey E."/>
            <person name="Roest Crollius H."/>
            <person name="Montfort J."/>
            <person name="Robinson-Rechavi M."/>
            <person name="Bouchez O."/>
            <person name="Lampietro C."/>
            <person name="Lopez Roques C."/>
            <person name="Donnadieu C."/>
            <person name="Postlethwait J."/>
            <person name="Bobe J."/>
            <person name="Verreycken H."/>
            <person name="Guiguen Y."/>
        </authorList>
    </citation>
    <scope>NUCLEOTIDE SEQUENCE [LARGE SCALE GENOMIC DNA]</scope>
    <source>
        <strain evidence="2">Up_M1</strain>
        <tissue evidence="2">Testis</tissue>
    </source>
</reference>
<evidence type="ECO:0000256" key="1">
    <source>
        <dbReference type="SAM" id="MobiDB-lite"/>
    </source>
</evidence>
<feature type="region of interest" description="Disordered" evidence="1">
    <location>
        <begin position="72"/>
        <end position="95"/>
    </location>
</feature>
<sequence length="133" mass="15245">MSSLFNPTKEEGVCGTEKDAFGQNIVVKEEVDIAVTTQVDIFRIKKEQDIGTYFKEDNVKKEEPFEVKSEDFKVKEKKQPHGVKQEDATVKEEKNHFRIPKVEEDVLGVKEMEEAEDPTISKWLQSRGSSLLV</sequence>
<dbReference type="Proteomes" id="UP001557470">
    <property type="component" value="Unassembled WGS sequence"/>
</dbReference>
<accession>A0ABD0XPS9</accession>
<organism evidence="2 3">
    <name type="scientific">Umbra pygmaea</name>
    <name type="common">Eastern mudminnow</name>
    <dbReference type="NCBI Taxonomy" id="75934"/>
    <lineage>
        <taxon>Eukaryota</taxon>
        <taxon>Metazoa</taxon>
        <taxon>Chordata</taxon>
        <taxon>Craniata</taxon>
        <taxon>Vertebrata</taxon>
        <taxon>Euteleostomi</taxon>
        <taxon>Actinopterygii</taxon>
        <taxon>Neopterygii</taxon>
        <taxon>Teleostei</taxon>
        <taxon>Protacanthopterygii</taxon>
        <taxon>Esociformes</taxon>
        <taxon>Umbridae</taxon>
        <taxon>Umbra</taxon>
    </lineage>
</organism>
<dbReference type="AlphaFoldDB" id="A0ABD0XPS9"/>
<protein>
    <submittedName>
        <fullName evidence="2">Uncharacterized protein</fullName>
    </submittedName>
</protein>
<gene>
    <name evidence="2" type="ORF">UPYG_G00053650</name>
</gene>
<dbReference type="EMBL" id="JAGEUA010000002">
    <property type="protein sequence ID" value="KAL1005030.1"/>
    <property type="molecule type" value="Genomic_DNA"/>
</dbReference>
<comment type="caution">
    <text evidence="2">The sequence shown here is derived from an EMBL/GenBank/DDBJ whole genome shotgun (WGS) entry which is preliminary data.</text>
</comment>
<keyword evidence="3" id="KW-1185">Reference proteome</keyword>